<dbReference type="InterPro" id="IPR027417">
    <property type="entry name" value="P-loop_NTPase"/>
</dbReference>
<dbReference type="PANTHER" id="PTHR11566:SF21">
    <property type="entry name" value="DYNAMIN RELATED PROTEIN 1, ISOFORM A"/>
    <property type="match status" value="1"/>
</dbReference>
<keyword evidence="2" id="KW-0342">GTP-binding</keyword>
<dbReference type="InterPro" id="IPR000375">
    <property type="entry name" value="Dynamin_stalk"/>
</dbReference>
<dbReference type="Proteomes" id="UP000887540">
    <property type="component" value="Unplaced"/>
</dbReference>
<dbReference type="GO" id="GO:0016020">
    <property type="term" value="C:membrane"/>
    <property type="evidence" value="ECO:0007669"/>
    <property type="project" value="TreeGrafter"/>
</dbReference>
<dbReference type="GO" id="GO:0048312">
    <property type="term" value="P:intracellular distribution of mitochondria"/>
    <property type="evidence" value="ECO:0007669"/>
    <property type="project" value="TreeGrafter"/>
</dbReference>
<dbReference type="GO" id="GO:0005739">
    <property type="term" value="C:mitochondrion"/>
    <property type="evidence" value="ECO:0007669"/>
    <property type="project" value="TreeGrafter"/>
</dbReference>
<dbReference type="PANTHER" id="PTHR11566">
    <property type="entry name" value="DYNAMIN"/>
    <property type="match status" value="1"/>
</dbReference>
<keyword evidence="1" id="KW-0547">Nucleotide-binding</keyword>
<dbReference type="InterPro" id="IPR045063">
    <property type="entry name" value="Dynamin_N"/>
</dbReference>
<evidence type="ECO:0000256" key="2">
    <source>
        <dbReference type="ARBA" id="ARBA00023134"/>
    </source>
</evidence>
<dbReference type="AlphaFoldDB" id="A0A914DUJ9"/>
<protein>
    <submittedName>
        <fullName evidence="5">Dynamin-type G domain-containing protein</fullName>
    </submittedName>
</protein>
<dbReference type="Pfam" id="PF00350">
    <property type="entry name" value="Dynamin_N"/>
    <property type="match status" value="1"/>
</dbReference>
<dbReference type="PROSITE" id="PS51718">
    <property type="entry name" value="G_DYNAMIN_2"/>
    <property type="match status" value="1"/>
</dbReference>
<sequence>MDAIIPQINEIQELFATAGQANVFETVQFPNIVVVGEQSAGKSSVLEGIVGQDFLPRGIDMVTRTPLVIQLNHVTKEDPKRKREPKPIAGDWVEFSHKRGEIFEDFKKVREEIETQTVKLAGDGKNISNEAIVLKLFSSRVVNLSLVDLPGLVKNPYPDQPLDIEEQIRNLVLEYITNPNSIILAITPATQDLAASESLKIASQVDKDGHRILAVLTKLDRMDNGTNASEILTKRVQLPRNIKLGMIGVVNRSQQDIQDGKALSAQLNTEKEFLFKHYPGICHQNGVPFLTKTLNELLMKHISACLPPLQQRLETMKSQYENQVTSFDKPVNNKEETMLSIITEFCKEFEKAIDGWATKDKEQAGYRIGYLFAHVLSEKLNSADPMENLSPRQLLNAIHNSTGTYFNPFFIQEKTYRQLLEEPIQNLEISCLDIYERVYEELLKAVEDICNKLKDKLHDDLVRDLYPHRVDELMADSPEMMAYKEDVMNKTEVMKEAISKIQKMRETPSNEIIPKMVKSL</sequence>
<dbReference type="GO" id="GO:0008017">
    <property type="term" value="F:microtubule binding"/>
    <property type="evidence" value="ECO:0007669"/>
    <property type="project" value="TreeGrafter"/>
</dbReference>
<dbReference type="GO" id="GO:0000266">
    <property type="term" value="P:mitochondrial fission"/>
    <property type="evidence" value="ECO:0007669"/>
    <property type="project" value="TreeGrafter"/>
</dbReference>
<dbReference type="CDD" id="cd08771">
    <property type="entry name" value="DLP_1"/>
    <property type="match status" value="1"/>
</dbReference>
<evidence type="ECO:0000259" key="3">
    <source>
        <dbReference type="PROSITE" id="PS51718"/>
    </source>
</evidence>
<dbReference type="GO" id="GO:0005525">
    <property type="term" value="F:GTP binding"/>
    <property type="evidence" value="ECO:0007669"/>
    <property type="project" value="InterPro"/>
</dbReference>
<accession>A0A914DUJ9</accession>
<dbReference type="InterPro" id="IPR022812">
    <property type="entry name" value="Dynamin"/>
</dbReference>
<organism evidence="4 5">
    <name type="scientific">Acrobeloides nanus</name>
    <dbReference type="NCBI Taxonomy" id="290746"/>
    <lineage>
        <taxon>Eukaryota</taxon>
        <taxon>Metazoa</taxon>
        <taxon>Ecdysozoa</taxon>
        <taxon>Nematoda</taxon>
        <taxon>Chromadorea</taxon>
        <taxon>Rhabditida</taxon>
        <taxon>Tylenchina</taxon>
        <taxon>Cephalobomorpha</taxon>
        <taxon>Cephaloboidea</taxon>
        <taxon>Cephalobidae</taxon>
        <taxon>Acrobeloides</taxon>
    </lineage>
</organism>
<dbReference type="Pfam" id="PF01031">
    <property type="entry name" value="Dynamin_M"/>
    <property type="match status" value="1"/>
</dbReference>
<dbReference type="GO" id="GO:0003924">
    <property type="term" value="F:GTPase activity"/>
    <property type="evidence" value="ECO:0007669"/>
    <property type="project" value="InterPro"/>
</dbReference>
<dbReference type="InterPro" id="IPR030381">
    <property type="entry name" value="G_DYNAMIN_dom"/>
</dbReference>
<dbReference type="SUPFAM" id="SSF52540">
    <property type="entry name" value="P-loop containing nucleoside triphosphate hydrolases"/>
    <property type="match status" value="1"/>
</dbReference>
<dbReference type="SMART" id="SM00053">
    <property type="entry name" value="DYNc"/>
    <property type="match status" value="1"/>
</dbReference>
<evidence type="ECO:0000313" key="4">
    <source>
        <dbReference type="Proteomes" id="UP000887540"/>
    </source>
</evidence>
<dbReference type="Gene3D" id="1.20.120.1240">
    <property type="entry name" value="Dynamin, middle domain"/>
    <property type="match status" value="1"/>
</dbReference>
<dbReference type="PRINTS" id="PR00195">
    <property type="entry name" value="DYNAMIN"/>
</dbReference>
<evidence type="ECO:0000256" key="1">
    <source>
        <dbReference type="ARBA" id="ARBA00022741"/>
    </source>
</evidence>
<dbReference type="Gene3D" id="3.40.50.300">
    <property type="entry name" value="P-loop containing nucleotide triphosphate hydrolases"/>
    <property type="match status" value="1"/>
</dbReference>
<proteinExistence type="predicted"/>
<name>A0A914DUJ9_9BILA</name>
<feature type="domain" description="Dynamin-type G" evidence="3">
    <location>
        <begin position="26"/>
        <end position="307"/>
    </location>
</feature>
<keyword evidence="4" id="KW-1185">Reference proteome</keyword>
<dbReference type="WBParaSite" id="ACRNAN_scaffold3967.g29300.t1">
    <property type="protein sequence ID" value="ACRNAN_scaffold3967.g29300.t1"/>
    <property type="gene ID" value="ACRNAN_scaffold3967.g29300"/>
</dbReference>
<evidence type="ECO:0000313" key="5">
    <source>
        <dbReference type="WBParaSite" id="ACRNAN_scaffold3967.g29300.t1"/>
    </source>
</evidence>
<reference evidence="5" key="1">
    <citation type="submission" date="2022-11" db="UniProtKB">
        <authorList>
            <consortium name="WormBaseParasite"/>
        </authorList>
    </citation>
    <scope>IDENTIFICATION</scope>
</reference>
<dbReference type="GO" id="GO:0006897">
    <property type="term" value="P:endocytosis"/>
    <property type="evidence" value="ECO:0007669"/>
    <property type="project" value="TreeGrafter"/>
</dbReference>
<dbReference type="InterPro" id="IPR001401">
    <property type="entry name" value="Dynamin_GTPase"/>
</dbReference>
<dbReference type="GO" id="GO:0005874">
    <property type="term" value="C:microtubule"/>
    <property type="evidence" value="ECO:0007669"/>
    <property type="project" value="TreeGrafter"/>
</dbReference>
<dbReference type="GO" id="GO:0016559">
    <property type="term" value="P:peroxisome fission"/>
    <property type="evidence" value="ECO:0007669"/>
    <property type="project" value="TreeGrafter"/>
</dbReference>